<name>A0A8K0NUG9_LADFU</name>
<feature type="signal peptide" evidence="2">
    <location>
        <begin position="1"/>
        <end position="20"/>
    </location>
</feature>
<keyword evidence="4" id="KW-1185">Reference proteome</keyword>
<sequence>MKQLLACVVLSAVCLRGYNTFPADSFSNDVTSSTIATSTGSQSKDDKLTARFGLYEEKPKPMFLPAVATKLLGGSDSSSASSSSVPLSSRSSSPISFSSPSSLSSSSSFSAASSDSNRNPIAPHYESPNWRPDSRPCQCCKPSCGGPNQGPIASYPRPLPFPGFNTGPFPGFSGGVFSGSKSSSSSFANQNFGGSYYPPRGYASGFPNPPLQLIPIYPSGSGSSSSSSSFSGAGGHQGLPGLVDGPYGINFPVQHGSSSASSASSSSSAGQGGSSSWSSSQSSSSSGTKTPARPIYPPQEVTPEFTLPEASCRSSIGC</sequence>
<dbReference type="Proteomes" id="UP000792457">
    <property type="component" value="Unassembled WGS sequence"/>
</dbReference>
<evidence type="ECO:0000313" key="3">
    <source>
        <dbReference type="EMBL" id="KAG8222393.1"/>
    </source>
</evidence>
<dbReference type="EMBL" id="KZ308132">
    <property type="protein sequence ID" value="KAG8222393.1"/>
    <property type="molecule type" value="Genomic_DNA"/>
</dbReference>
<feature type="compositionally biased region" description="Low complexity" evidence="1">
    <location>
        <begin position="219"/>
        <end position="231"/>
    </location>
</feature>
<feature type="region of interest" description="Disordered" evidence="1">
    <location>
        <begin position="79"/>
        <end position="134"/>
    </location>
</feature>
<feature type="chain" id="PRO_5035466997" evidence="2">
    <location>
        <begin position="21"/>
        <end position="318"/>
    </location>
</feature>
<feature type="compositionally biased region" description="Low complexity" evidence="1">
    <location>
        <begin position="79"/>
        <end position="116"/>
    </location>
</feature>
<evidence type="ECO:0000256" key="2">
    <source>
        <dbReference type="SAM" id="SignalP"/>
    </source>
</evidence>
<comment type="caution">
    <text evidence="3">The sequence shown here is derived from an EMBL/GenBank/DDBJ whole genome shotgun (WGS) entry which is preliminary data.</text>
</comment>
<keyword evidence="2" id="KW-0732">Signal</keyword>
<organism evidence="3 4">
    <name type="scientific">Ladona fulva</name>
    <name type="common">Scarce chaser dragonfly</name>
    <name type="synonym">Libellula fulva</name>
    <dbReference type="NCBI Taxonomy" id="123851"/>
    <lineage>
        <taxon>Eukaryota</taxon>
        <taxon>Metazoa</taxon>
        <taxon>Ecdysozoa</taxon>
        <taxon>Arthropoda</taxon>
        <taxon>Hexapoda</taxon>
        <taxon>Insecta</taxon>
        <taxon>Pterygota</taxon>
        <taxon>Palaeoptera</taxon>
        <taxon>Odonata</taxon>
        <taxon>Epiprocta</taxon>
        <taxon>Anisoptera</taxon>
        <taxon>Libelluloidea</taxon>
        <taxon>Libellulidae</taxon>
        <taxon>Ladona</taxon>
    </lineage>
</organism>
<feature type="compositionally biased region" description="Low complexity" evidence="1">
    <location>
        <begin position="256"/>
        <end position="287"/>
    </location>
</feature>
<evidence type="ECO:0000313" key="4">
    <source>
        <dbReference type="Proteomes" id="UP000792457"/>
    </source>
</evidence>
<proteinExistence type="predicted"/>
<reference evidence="3" key="2">
    <citation type="submission" date="2017-10" db="EMBL/GenBank/DDBJ databases">
        <title>Ladona fulva Genome sequencing and assembly.</title>
        <authorList>
            <person name="Murali S."/>
            <person name="Richards S."/>
            <person name="Bandaranaike D."/>
            <person name="Bellair M."/>
            <person name="Blankenburg K."/>
            <person name="Chao H."/>
            <person name="Dinh H."/>
            <person name="Doddapaneni H."/>
            <person name="Dugan-Rocha S."/>
            <person name="Elkadiri S."/>
            <person name="Gnanaolivu R."/>
            <person name="Hernandez B."/>
            <person name="Skinner E."/>
            <person name="Javaid M."/>
            <person name="Lee S."/>
            <person name="Li M."/>
            <person name="Ming W."/>
            <person name="Munidasa M."/>
            <person name="Muniz J."/>
            <person name="Nguyen L."/>
            <person name="Hughes D."/>
            <person name="Osuji N."/>
            <person name="Pu L.-L."/>
            <person name="Puazo M."/>
            <person name="Qu C."/>
            <person name="Quiroz J."/>
            <person name="Raj R."/>
            <person name="Weissenberger G."/>
            <person name="Xin Y."/>
            <person name="Zou X."/>
            <person name="Han Y."/>
            <person name="Worley K."/>
            <person name="Muzny D."/>
            <person name="Gibbs R."/>
        </authorList>
    </citation>
    <scope>NUCLEOTIDE SEQUENCE</scope>
    <source>
        <strain evidence="3">Sampled in the wild</strain>
    </source>
</reference>
<feature type="region of interest" description="Disordered" evidence="1">
    <location>
        <begin position="215"/>
        <end position="318"/>
    </location>
</feature>
<accession>A0A8K0NUG9</accession>
<gene>
    <name evidence="3" type="ORF">J437_LFUL003014</name>
</gene>
<protein>
    <submittedName>
        <fullName evidence="3">Uncharacterized protein</fullName>
    </submittedName>
</protein>
<evidence type="ECO:0000256" key="1">
    <source>
        <dbReference type="SAM" id="MobiDB-lite"/>
    </source>
</evidence>
<reference evidence="3" key="1">
    <citation type="submission" date="2013-04" db="EMBL/GenBank/DDBJ databases">
        <authorList>
            <person name="Qu J."/>
            <person name="Murali S.C."/>
            <person name="Bandaranaike D."/>
            <person name="Bellair M."/>
            <person name="Blankenburg K."/>
            <person name="Chao H."/>
            <person name="Dinh H."/>
            <person name="Doddapaneni H."/>
            <person name="Downs B."/>
            <person name="Dugan-Rocha S."/>
            <person name="Elkadiri S."/>
            <person name="Gnanaolivu R.D."/>
            <person name="Hernandez B."/>
            <person name="Javaid M."/>
            <person name="Jayaseelan J.C."/>
            <person name="Lee S."/>
            <person name="Li M."/>
            <person name="Ming W."/>
            <person name="Munidasa M."/>
            <person name="Muniz J."/>
            <person name="Nguyen L."/>
            <person name="Ongeri F."/>
            <person name="Osuji N."/>
            <person name="Pu L.-L."/>
            <person name="Puazo M."/>
            <person name="Qu C."/>
            <person name="Quiroz J."/>
            <person name="Raj R."/>
            <person name="Weissenberger G."/>
            <person name="Xin Y."/>
            <person name="Zou X."/>
            <person name="Han Y."/>
            <person name="Richards S."/>
            <person name="Worley K."/>
            <person name="Muzny D."/>
            <person name="Gibbs R."/>
        </authorList>
    </citation>
    <scope>NUCLEOTIDE SEQUENCE</scope>
    <source>
        <strain evidence="3">Sampled in the wild</strain>
    </source>
</reference>
<dbReference type="AlphaFoldDB" id="A0A8K0NUG9"/>